<dbReference type="EC" id="5.1.3.20" evidence="4"/>
<keyword evidence="1 4" id="KW-0521">NADP</keyword>
<keyword evidence="3 4" id="KW-0119">Carbohydrate metabolism</keyword>
<comment type="catalytic activity">
    <reaction evidence="4">
        <text>ADP-D-glycero-beta-D-manno-heptose = ADP-L-glycero-beta-D-manno-heptose</text>
        <dbReference type="Rhea" id="RHEA:17577"/>
        <dbReference type="ChEBI" id="CHEBI:59967"/>
        <dbReference type="ChEBI" id="CHEBI:61506"/>
        <dbReference type="EC" id="5.1.3.20"/>
    </reaction>
</comment>
<dbReference type="GO" id="GO:0008712">
    <property type="term" value="F:ADP-glyceromanno-heptose 6-epimerase activity"/>
    <property type="evidence" value="ECO:0007669"/>
    <property type="project" value="UniProtKB-UniRule"/>
</dbReference>
<comment type="subunit">
    <text evidence="4">Homopentamer.</text>
</comment>
<feature type="binding site" evidence="4">
    <location>
        <position position="217"/>
    </location>
    <ligand>
        <name>substrate</name>
    </ligand>
</feature>
<dbReference type="Gene3D" id="3.40.50.720">
    <property type="entry name" value="NAD(P)-binding Rossmann-like Domain"/>
    <property type="match status" value="1"/>
</dbReference>
<dbReference type="EMBL" id="MEUG01000001">
    <property type="protein sequence ID" value="OGC27446.1"/>
    <property type="molecule type" value="Genomic_DNA"/>
</dbReference>
<feature type="binding site" evidence="4">
    <location>
        <begin position="11"/>
        <end position="12"/>
    </location>
    <ligand>
        <name>NADP(+)</name>
        <dbReference type="ChEBI" id="CHEBI:58349"/>
    </ligand>
</feature>
<feature type="active site" description="Proton acceptor" evidence="4">
    <location>
        <position position="180"/>
    </location>
</feature>
<dbReference type="AlphaFoldDB" id="A0A1F4T4F7"/>
<comment type="cofactor">
    <cofactor evidence="4">
        <name>NADP(+)</name>
        <dbReference type="ChEBI" id="CHEBI:58349"/>
    </cofactor>
    <text evidence="4">Binds 1 NADP(+) per subunit.</text>
</comment>
<feature type="binding site" evidence="4">
    <location>
        <position position="54"/>
    </location>
    <ligand>
        <name>NADP(+)</name>
        <dbReference type="ChEBI" id="CHEBI:58349"/>
    </ligand>
</feature>
<feature type="active site" description="Proton acceptor" evidence="4">
    <location>
        <position position="144"/>
    </location>
</feature>
<feature type="domain" description="NAD-dependent epimerase/dehydratase" evidence="5">
    <location>
        <begin position="4"/>
        <end position="245"/>
    </location>
</feature>
<feature type="binding site" evidence="4">
    <location>
        <position position="189"/>
    </location>
    <ligand>
        <name>substrate</name>
    </ligand>
</feature>
<dbReference type="PANTHER" id="PTHR43103:SF3">
    <property type="entry name" value="ADP-L-GLYCERO-D-MANNO-HEPTOSE-6-EPIMERASE"/>
    <property type="match status" value="1"/>
</dbReference>
<comment type="pathway">
    <text evidence="4">Nucleotide-sugar biosynthesis; ADP-L-glycero-beta-D-manno-heptose biosynthesis; ADP-L-glycero-beta-D-manno-heptose from D-glycero-beta-D-manno-heptose 7-phosphate: step 4/4.</text>
</comment>
<feature type="binding site" evidence="4">
    <location>
        <position position="180"/>
    </location>
    <ligand>
        <name>NADP(+)</name>
        <dbReference type="ChEBI" id="CHEBI:58349"/>
    </ligand>
</feature>
<dbReference type="Proteomes" id="UP000178602">
    <property type="component" value="Unassembled WGS sequence"/>
</dbReference>
<protein>
    <recommendedName>
        <fullName evidence="4">ADP-L-glycero-D-manno-heptose-6-epimerase</fullName>
        <ecNumber evidence="4">5.1.3.20</ecNumber>
    </recommendedName>
    <alternativeName>
        <fullName evidence="4">ADP-L-glycero-beta-D-manno-heptose-6-epimerase</fullName>
        <shortName evidence="4">ADP-glyceromanno-heptose 6-epimerase</shortName>
        <shortName evidence="4">ADP-hep 6-epimerase</shortName>
        <shortName evidence="4">AGME</shortName>
    </alternativeName>
</protein>
<dbReference type="Gene3D" id="3.90.25.10">
    <property type="entry name" value="UDP-galactose 4-epimerase, domain 1"/>
    <property type="match status" value="1"/>
</dbReference>
<dbReference type="InterPro" id="IPR001509">
    <property type="entry name" value="Epimerase_deHydtase"/>
</dbReference>
<dbReference type="GO" id="GO:0005975">
    <property type="term" value="P:carbohydrate metabolic process"/>
    <property type="evidence" value="ECO:0007669"/>
    <property type="project" value="UniProtKB-UniRule"/>
</dbReference>
<dbReference type="HAMAP" id="MF_01601">
    <property type="entry name" value="Heptose_epimerase"/>
    <property type="match status" value="1"/>
</dbReference>
<evidence type="ECO:0000256" key="1">
    <source>
        <dbReference type="ARBA" id="ARBA00022857"/>
    </source>
</evidence>
<dbReference type="SUPFAM" id="SSF51735">
    <property type="entry name" value="NAD(P)-binding Rossmann-fold domains"/>
    <property type="match status" value="1"/>
</dbReference>
<evidence type="ECO:0000313" key="7">
    <source>
        <dbReference type="Proteomes" id="UP000178602"/>
    </source>
</evidence>
<evidence type="ECO:0000256" key="2">
    <source>
        <dbReference type="ARBA" id="ARBA00023235"/>
    </source>
</evidence>
<dbReference type="InterPro" id="IPR011912">
    <property type="entry name" value="Heptose_epim"/>
</dbReference>
<sequence>MKFIVTGGAGFIGSAMVWKLNQAGESDILVADHLGSSEKWQNLNGKVFADYLEKDIFLEELLAGKFGSVFKAVFHIGACSSTTEADATYMMENNYHYSKRLAQWALAKNIPFIYASSAATYGDGSLGYSDEDAVSLKLQPLNVYGYSKLLFDQWLIRNNLVHKVVGLKYFNVFGPNEYHKGEMRSVVLKGYEQIKKDGKIKLFRSYRNEFADGEQKRDFIYVKDVVNLMYQLYLNNKVRGVFNLGSGAARSWNDLAGAIFNALGTKPHVEYIEMPDILKEKYQYFTEAKMDKLATAGINFTATPLEEAVADYVRAYLEPGMRYL</sequence>
<feature type="binding site" evidence="4">
    <location>
        <position position="148"/>
    </location>
    <ligand>
        <name>NADP(+)</name>
        <dbReference type="ChEBI" id="CHEBI:58349"/>
    </ligand>
</feature>
<dbReference type="CDD" id="cd05248">
    <property type="entry name" value="ADP_GME_SDR_e"/>
    <property type="match status" value="1"/>
</dbReference>
<feature type="binding site" evidence="4">
    <location>
        <begin position="203"/>
        <end position="206"/>
    </location>
    <ligand>
        <name>substrate</name>
    </ligand>
</feature>
<evidence type="ECO:0000256" key="3">
    <source>
        <dbReference type="ARBA" id="ARBA00023277"/>
    </source>
</evidence>
<feature type="binding site" evidence="4">
    <location>
        <position position="182"/>
    </location>
    <ligand>
        <name>substrate</name>
    </ligand>
</feature>
<dbReference type="PANTHER" id="PTHR43103">
    <property type="entry name" value="NUCLEOSIDE-DIPHOSPHATE-SUGAR EPIMERASE"/>
    <property type="match status" value="1"/>
</dbReference>
<dbReference type="UniPathway" id="UPA00356">
    <property type="reaction ID" value="UER00440"/>
</dbReference>
<gene>
    <name evidence="4" type="primary">hldD</name>
    <name evidence="6" type="ORF">A3K49_00215</name>
</gene>
<feature type="binding site" evidence="4">
    <location>
        <position position="171"/>
    </location>
    <ligand>
        <name>substrate</name>
    </ligand>
</feature>
<name>A0A1F4T4F7_UNCSA</name>
<feature type="binding site" evidence="4">
    <location>
        <position position="282"/>
    </location>
    <ligand>
        <name>substrate</name>
    </ligand>
</feature>
<comment type="function">
    <text evidence="4">Catalyzes the interconversion between ADP-D-glycero-beta-D-manno-heptose and ADP-L-glycero-beta-D-manno-heptose via an epimerization at carbon 6 of the heptose.</text>
</comment>
<dbReference type="InterPro" id="IPR036291">
    <property type="entry name" value="NAD(P)-bd_dom_sf"/>
</dbReference>
<feature type="binding site" evidence="4">
    <location>
        <begin position="76"/>
        <end position="80"/>
    </location>
    <ligand>
        <name>NADP(+)</name>
        <dbReference type="ChEBI" id="CHEBI:58349"/>
    </ligand>
</feature>
<feature type="binding site" evidence="4">
    <location>
        <position position="39"/>
    </location>
    <ligand>
        <name>NADP(+)</name>
        <dbReference type="ChEBI" id="CHEBI:58349"/>
    </ligand>
</feature>
<feature type="binding site" evidence="4">
    <location>
        <position position="172"/>
    </location>
    <ligand>
        <name>NADP(+)</name>
        <dbReference type="ChEBI" id="CHEBI:58349"/>
    </ligand>
</feature>
<feature type="binding site" evidence="4">
    <location>
        <begin position="32"/>
        <end position="33"/>
    </location>
    <ligand>
        <name>NADP(+)</name>
        <dbReference type="ChEBI" id="CHEBI:58349"/>
    </ligand>
</feature>
<comment type="caution">
    <text evidence="6">The sequence shown here is derived from an EMBL/GenBank/DDBJ whole genome shotgun (WGS) entry which is preliminary data.</text>
</comment>
<reference evidence="6 7" key="1">
    <citation type="journal article" date="2016" name="Nat. Commun.">
        <title>Thousands of microbial genomes shed light on interconnected biogeochemical processes in an aquifer system.</title>
        <authorList>
            <person name="Anantharaman K."/>
            <person name="Brown C.T."/>
            <person name="Hug L.A."/>
            <person name="Sharon I."/>
            <person name="Castelle C.J."/>
            <person name="Probst A.J."/>
            <person name="Thomas B.C."/>
            <person name="Singh A."/>
            <person name="Wilkins M.J."/>
            <person name="Karaoz U."/>
            <person name="Brodie E.L."/>
            <person name="Williams K.H."/>
            <person name="Hubbard S.S."/>
            <person name="Banfield J.F."/>
        </authorList>
    </citation>
    <scope>NUCLEOTIDE SEQUENCE [LARGE SCALE GENOMIC DNA]</scope>
</reference>
<dbReference type="GO" id="GO:0050661">
    <property type="term" value="F:NADP binding"/>
    <property type="evidence" value="ECO:0007669"/>
    <property type="project" value="InterPro"/>
</dbReference>
<dbReference type="GO" id="GO:0097171">
    <property type="term" value="P:ADP-L-glycero-beta-D-manno-heptose biosynthetic process"/>
    <property type="evidence" value="ECO:0007669"/>
    <property type="project" value="UniProtKB-UniPathway"/>
</dbReference>
<dbReference type="NCBIfam" id="TIGR02197">
    <property type="entry name" value="heptose_epim"/>
    <property type="match status" value="1"/>
</dbReference>
<keyword evidence="2 4" id="KW-0413">Isomerase</keyword>
<comment type="similarity">
    <text evidence="4">Belongs to the NAD(P)-dependent epimerase/dehydratase family. HldD subfamily.</text>
</comment>
<dbReference type="Pfam" id="PF01370">
    <property type="entry name" value="Epimerase"/>
    <property type="match status" value="1"/>
</dbReference>
<organism evidence="6 7">
    <name type="scientific">candidate division WOR-1 bacterium RIFOXYC12_FULL_54_18</name>
    <dbReference type="NCBI Taxonomy" id="1802584"/>
    <lineage>
        <taxon>Bacteria</taxon>
        <taxon>Bacillati</taxon>
        <taxon>Saganbacteria</taxon>
    </lineage>
</organism>
<proteinExistence type="inferred from homology"/>
<evidence type="ECO:0000259" key="5">
    <source>
        <dbReference type="Pfam" id="PF01370"/>
    </source>
</evidence>
<evidence type="ECO:0000256" key="4">
    <source>
        <dbReference type="HAMAP-Rule" id="MF_01601"/>
    </source>
</evidence>
<accession>A0A1F4T4F7</accession>
<comment type="domain">
    <text evidence="4">Contains a large N-terminal NADP-binding domain, and a smaller C-terminal substrate-binding domain.</text>
</comment>
<feature type="binding site" evidence="4">
    <location>
        <position position="93"/>
    </location>
    <ligand>
        <name>NADP(+)</name>
        <dbReference type="ChEBI" id="CHEBI:58349"/>
    </ligand>
</feature>
<evidence type="ECO:0000313" key="6">
    <source>
        <dbReference type="EMBL" id="OGC27446.1"/>
    </source>
</evidence>